<proteinExistence type="inferred from homology"/>
<evidence type="ECO:0000256" key="5">
    <source>
        <dbReference type="ARBA" id="ARBA00023015"/>
    </source>
</evidence>
<evidence type="ECO:0000256" key="3">
    <source>
        <dbReference type="ARBA" id="ARBA00022491"/>
    </source>
</evidence>
<dbReference type="RefSeq" id="WP_053604294.1">
    <property type="nucleotide sequence ID" value="NZ_CP012600.1"/>
</dbReference>
<protein>
    <recommendedName>
        <fullName evidence="2">Negative regulator of flagellin synthesis</fullName>
    </recommendedName>
</protein>
<evidence type="ECO:0000256" key="1">
    <source>
        <dbReference type="ARBA" id="ARBA00005322"/>
    </source>
</evidence>
<accession>A0A0M5JEV4</accession>
<evidence type="ECO:0000313" key="10">
    <source>
        <dbReference type="Proteomes" id="UP000067625"/>
    </source>
</evidence>
<dbReference type="InterPro" id="IPR035890">
    <property type="entry name" value="Anti-sigma-28_factor_FlgM_sf"/>
</dbReference>
<dbReference type="AlphaFoldDB" id="A0A0M5JEV4"/>
<organism evidence="9 10">
    <name type="scientific">Bacillus gobiensis</name>
    <dbReference type="NCBI Taxonomy" id="1441095"/>
    <lineage>
        <taxon>Bacteria</taxon>
        <taxon>Bacillati</taxon>
        <taxon>Bacillota</taxon>
        <taxon>Bacilli</taxon>
        <taxon>Bacillales</taxon>
        <taxon>Bacillaceae</taxon>
        <taxon>Bacillus</taxon>
    </lineage>
</organism>
<evidence type="ECO:0000259" key="8">
    <source>
        <dbReference type="Pfam" id="PF04316"/>
    </source>
</evidence>
<dbReference type="InterPro" id="IPR031316">
    <property type="entry name" value="FlgM_C"/>
</dbReference>
<dbReference type="EMBL" id="CP012600">
    <property type="protein sequence ID" value="ALC82501.1"/>
    <property type="molecule type" value="Genomic_DNA"/>
</dbReference>
<dbReference type="OrthoDB" id="2991036at2"/>
<feature type="domain" description="Anti-sigma-28 factor FlgM C-terminal" evidence="8">
    <location>
        <begin position="32"/>
        <end position="82"/>
    </location>
</feature>
<keyword evidence="4" id="KW-1005">Bacterial flagellum biogenesis</keyword>
<dbReference type="InterPro" id="IPR007412">
    <property type="entry name" value="FlgM"/>
</dbReference>
<evidence type="ECO:0000256" key="6">
    <source>
        <dbReference type="ARBA" id="ARBA00023163"/>
    </source>
</evidence>
<keyword evidence="3" id="KW-0678">Repressor</keyword>
<keyword evidence="9" id="KW-0282">Flagellum</keyword>
<feature type="compositionally biased region" description="Polar residues" evidence="7">
    <location>
        <begin position="1"/>
        <end position="11"/>
    </location>
</feature>
<sequence>MKINRMSTQPINPYLKTYEKQNTQPAKSPKQDKLEISKQAKELQKAPEVNMERQEKLAELKRKIDSGTYEIDAKGIAEKLVNFYKNK</sequence>
<feature type="region of interest" description="Disordered" evidence="7">
    <location>
        <begin position="1"/>
        <end position="33"/>
    </location>
</feature>
<keyword evidence="10" id="KW-1185">Reference proteome</keyword>
<reference evidence="10" key="1">
    <citation type="submission" date="2015-08" db="EMBL/GenBank/DDBJ databases">
        <title>Genome sequencing project for genomic taxonomy and phylogenomics of Bacillus-like bacteria.</title>
        <authorList>
            <person name="Liu B."/>
            <person name="Wang J."/>
            <person name="Zhu Y."/>
            <person name="Liu G."/>
            <person name="Chen Q."/>
            <person name="Chen Z."/>
            <person name="Lan J."/>
            <person name="Che J."/>
            <person name="Ge C."/>
            <person name="Shi H."/>
            <person name="Pan Z."/>
            <person name="Liu X."/>
        </authorList>
    </citation>
    <scope>NUCLEOTIDE SEQUENCE [LARGE SCALE GENOMIC DNA]</scope>
    <source>
        <strain evidence="10">FJAT-4402</strain>
    </source>
</reference>
<keyword evidence="6" id="KW-0804">Transcription</keyword>
<name>A0A0M5JEV4_9BACI</name>
<keyword evidence="9" id="KW-0969">Cilium</keyword>
<evidence type="ECO:0000256" key="4">
    <source>
        <dbReference type="ARBA" id="ARBA00022795"/>
    </source>
</evidence>
<gene>
    <name evidence="9" type="ORF">AM592_13595</name>
</gene>
<evidence type="ECO:0000313" key="9">
    <source>
        <dbReference type="EMBL" id="ALC82501.1"/>
    </source>
</evidence>
<keyword evidence="9" id="KW-0966">Cell projection</keyword>
<dbReference type="Proteomes" id="UP000067625">
    <property type="component" value="Chromosome"/>
</dbReference>
<comment type="similarity">
    <text evidence="1">Belongs to the FlgM family.</text>
</comment>
<reference evidence="9 10" key="2">
    <citation type="journal article" date="2016" name="Int. J. Syst. Evol. Microbiol.">
        <title>Bacillus gobiensis sp. nov., isolated from a soil sample.</title>
        <authorList>
            <person name="Liu B."/>
            <person name="Liu G.H."/>
            <person name="Cetin S."/>
            <person name="Schumann P."/>
            <person name="Pan Z.Z."/>
            <person name="Chen Q.Q."/>
        </authorList>
    </citation>
    <scope>NUCLEOTIDE SEQUENCE [LARGE SCALE GENOMIC DNA]</scope>
    <source>
        <strain evidence="9 10">FJAT-4402</strain>
    </source>
</reference>
<dbReference type="STRING" id="1441095.AM592_13595"/>
<dbReference type="NCBIfam" id="TIGR03824">
    <property type="entry name" value="FlgM_jcvi"/>
    <property type="match status" value="1"/>
</dbReference>
<keyword evidence="5" id="KW-0805">Transcription regulation</keyword>
<evidence type="ECO:0000256" key="2">
    <source>
        <dbReference type="ARBA" id="ARBA00017823"/>
    </source>
</evidence>
<dbReference type="PATRIC" id="fig|1441095.3.peg.2987"/>
<dbReference type="Pfam" id="PF04316">
    <property type="entry name" value="FlgM"/>
    <property type="match status" value="1"/>
</dbReference>
<evidence type="ECO:0000256" key="7">
    <source>
        <dbReference type="SAM" id="MobiDB-lite"/>
    </source>
</evidence>
<dbReference type="GO" id="GO:0044781">
    <property type="term" value="P:bacterial-type flagellum organization"/>
    <property type="evidence" value="ECO:0007669"/>
    <property type="project" value="UniProtKB-KW"/>
</dbReference>
<dbReference type="GO" id="GO:0045892">
    <property type="term" value="P:negative regulation of DNA-templated transcription"/>
    <property type="evidence" value="ECO:0007669"/>
    <property type="project" value="InterPro"/>
</dbReference>
<dbReference type="SUPFAM" id="SSF101498">
    <property type="entry name" value="Anti-sigma factor FlgM"/>
    <property type="match status" value="1"/>
</dbReference>